<organism evidence="1">
    <name type="scientific">viral metagenome</name>
    <dbReference type="NCBI Taxonomy" id="1070528"/>
    <lineage>
        <taxon>unclassified sequences</taxon>
        <taxon>metagenomes</taxon>
        <taxon>organismal metagenomes</taxon>
    </lineage>
</organism>
<dbReference type="AlphaFoldDB" id="A0A6C0L1Y7"/>
<evidence type="ECO:0000313" key="1">
    <source>
        <dbReference type="EMBL" id="QHU22887.1"/>
    </source>
</evidence>
<dbReference type="EMBL" id="MN741019">
    <property type="protein sequence ID" value="QHU22887.1"/>
    <property type="molecule type" value="Genomic_DNA"/>
</dbReference>
<name>A0A6C0L1Y7_9ZZZZ</name>
<sequence>MVFRITRKNSKLFKDGGTRKKKTSTKSHIGSLNIKTLTPYTKDQLEKLDRHVYQNPNFIEQNQEKIDSIPTHTNHPKSMCATTEEKYDFLEKWLKSFLNKFKANNPDMYIQVKWKDRPLGPQGDGIKITNNQHIEVNFKKRILETERTSVAKLFLKFIAQGKVSLEGGQFDGFVPVTGEDMYMPILVVHNFDDYRNIINETFSEGGEDFEVTHYNINLYIPASPHTFSINYLNIDNIENDIHIIKQGINVLKNQIGRTCSIRSTRMNMF</sequence>
<accession>A0A6C0L1Y7</accession>
<reference evidence="1" key="1">
    <citation type="journal article" date="2020" name="Nature">
        <title>Giant virus diversity and host interactions through global metagenomics.</title>
        <authorList>
            <person name="Schulz F."/>
            <person name="Roux S."/>
            <person name="Paez-Espino D."/>
            <person name="Jungbluth S."/>
            <person name="Walsh D.A."/>
            <person name="Denef V.J."/>
            <person name="McMahon K.D."/>
            <person name="Konstantinidis K.T."/>
            <person name="Eloe-Fadrosh E.A."/>
            <person name="Kyrpides N.C."/>
            <person name="Woyke T."/>
        </authorList>
    </citation>
    <scope>NUCLEOTIDE SEQUENCE</scope>
    <source>
        <strain evidence="1">GVMAG-S-ERX555907-63</strain>
    </source>
</reference>
<proteinExistence type="predicted"/>
<protein>
    <submittedName>
        <fullName evidence="1">Uncharacterized protein</fullName>
    </submittedName>
</protein>